<sequence>MSSHSRGNGADPRFDGGRIAAGAGAIALHVMVLMLVLIPMKLPPLAPDAVRLPDIEWIPRETPEPVDVVPFEPDPVPTPTPVAITPPTPTTVPVEPVAPVVEPMAGDIPVAPVVPVTVPAAESIGPVAVMTGAALRYAIAPPPPYPDRALRRGLEGTVLLEVLVDIDGRPVEVTVSRSSGHRELDRAALRHVLESWRFQPALRDGRPVQAIGLVPIGFALR</sequence>
<keyword evidence="3 10" id="KW-0813">Transport</keyword>
<dbReference type="InterPro" id="IPR051045">
    <property type="entry name" value="TonB-dependent_transducer"/>
</dbReference>
<dbReference type="PROSITE" id="PS52015">
    <property type="entry name" value="TONB_CTD"/>
    <property type="match status" value="1"/>
</dbReference>
<organism evidence="12 13">
    <name type="scientific">Novilysobacter erysipheiresistens</name>
    <dbReference type="NCBI Taxonomy" id="1749332"/>
    <lineage>
        <taxon>Bacteria</taxon>
        <taxon>Pseudomonadati</taxon>
        <taxon>Pseudomonadota</taxon>
        <taxon>Gammaproteobacteria</taxon>
        <taxon>Lysobacterales</taxon>
        <taxon>Lysobacteraceae</taxon>
        <taxon>Novilysobacter</taxon>
    </lineage>
</organism>
<reference evidence="12 13" key="1">
    <citation type="journal article" date="2016" name="Int. J. Syst. Evol. Microbiol.">
        <title>Lysobacter erysipheiresistens sp. nov., an antagonist of powdery mildew, isolated from tobacco-cultivated soil.</title>
        <authorList>
            <person name="Xie B."/>
            <person name="Li T."/>
            <person name="Lin X."/>
            <person name="Wang C.J."/>
            <person name="Chen Y.J."/>
            <person name="Liu W.J."/>
            <person name="Zhao Z.W."/>
        </authorList>
    </citation>
    <scope>NUCLEOTIDE SEQUENCE [LARGE SCALE GENOMIC DNA]</scope>
    <source>
        <strain evidence="12 13">RS-LYSO-3</strain>
    </source>
</reference>
<keyword evidence="8 10" id="KW-1133">Transmembrane helix</keyword>
<dbReference type="PANTHER" id="PTHR33446">
    <property type="entry name" value="PROTEIN TONB-RELATED"/>
    <property type="match status" value="1"/>
</dbReference>
<evidence type="ECO:0000259" key="11">
    <source>
        <dbReference type="PROSITE" id="PS52015"/>
    </source>
</evidence>
<comment type="similarity">
    <text evidence="2 10">Belongs to the TonB family.</text>
</comment>
<keyword evidence="6 10" id="KW-0812">Transmembrane</keyword>
<dbReference type="Proteomes" id="UP001355056">
    <property type="component" value="Unassembled WGS sequence"/>
</dbReference>
<keyword evidence="9 10" id="KW-0472">Membrane</keyword>
<evidence type="ECO:0000256" key="4">
    <source>
        <dbReference type="ARBA" id="ARBA00022475"/>
    </source>
</evidence>
<gene>
    <name evidence="12" type="ORF">SNE34_00830</name>
</gene>
<evidence type="ECO:0000313" key="12">
    <source>
        <dbReference type="EMBL" id="MEG3182558.1"/>
    </source>
</evidence>
<accession>A0ABU7YU05</accession>
<evidence type="ECO:0000256" key="8">
    <source>
        <dbReference type="ARBA" id="ARBA00022989"/>
    </source>
</evidence>
<feature type="domain" description="TonB C-terminal" evidence="11">
    <location>
        <begin position="130"/>
        <end position="221"/>
    </location>
</feature>
<name>A0ABU7YU05_9GAMM</name>
<proteinExistence type="inferred from homology"/>
<comment type="caution">
    <text evidence="12">The sequence shown here is derived from an EMBL/GenBank/DDBJ whole genome shotgun (WGS) entry which is preliminary data.</text>
</comment>
<keyword evidence="4 10" id="KW-1003">Cell membrane</keyword>
<protein>
    <recommendedName>
        <fullName evidence="10">Protein TonB</fullName>
    </recommendedName>
</protein>
<comment type="function">
    <text evidence="10">Interacts with outer membrane receptor proteins that carry out high-affinity binding and energy dependent uptake into the periplasmic space of specific substrates. It could act to transduce energy from the cytoplasmic membrane to specific energy-requiring processes in the outer membrane, resulting in the release into the periplasm of ligands bound by these outer membrane proteins.</text>
</comment>
<dbReference type="EMBL" id="JAXGFP010000001">
    <property type="protein sequence ID" value="MEG3182558.1"/>
    <property type="molecule type" value="Genomic_DNA"/>
</dbReference>
<dbReference type="InterPro" id="IPR003538">
    <property type="entry name" value="TonB"/>
</dbReference>
<evidence type="ECO:0000256" key="9">
    <source>
        <dbReference type="ARBA" id="ARBA00023136"/>
    </source>
</evidence>
<dbReference type="Gene3D" id="3.30.1150.10">
    <property type="match status" value="1"/>
</dbReference>
<comment type="subcellular location">
    <subcellularLocation>
        <location evidence="1 10">Cell inner membrane</location>
        <topology evidence="1 10">Single-pass membrane protein</topology>
        <orientation evidence="1 10">Periplasmic side</orientation>
    </subcellularLocation>
</comment>
<dbReference type="PANTHER" id="PTHR33446:SF2">
    <property type="entry name" value="PROTEIN TONB"/>
    <property type="match status" value="1"/>
</dbReference>
<evidence type="ECO:0000256" key="7">
    <source>
        <dbReference type="ARBA" id="ARBA00022927"/>
    </source>
</evidence>
<keyword evidence="5 10" id="KW-0997">Cell inner membrane</keyword>
<dbReference type="RefSeq" id="WP_332613790.1">
    <property type="nucleotide sequence ID" value="NZ_JAXGFP010000001.1"/>
</dbReference>
<evidence type="ECO:0000256" key="3">
    <source>
        <dbReference type="ARBA" id="ARBA00022448"/>
    </source>
</evidence>
<dbReference type="InterPro" id="IPR037682">
    <property type="entry name" value="TonB_C"/>
</dbReference>
<evidence type="ECO:0000256" key="6">
    <source>
        <dbReference type="ARBA" id="ARBA00022692"/>
    </source>
</evidence>
<evidence type="ECO:0000313" key="13">
    <source>
        <dbReference type="Proteomes" id="UP001355056"/>
    </source>
</evidence>
<evidence type="ECO:0000256" key="10">
    <source>
        <dbReference type="RuleBase" id="RU362123"/>
    </source>
</evidence>
<dbReference type="SUPFAM" id="SSF74653">
    <property type="entry name" value="TolA/TonB C-terminal domain"/>
    <property type="match status" value="1"/>
</dbReference>
<keyword evidence="13" id="KW-1185">Reference proteome</keyword>
<dbReference type="Pfam" id="PF03544">
    <property type="entry name" value="TonB_C"/>
    <property type="match status" value="1"/>
</dbReference>
<dbReference type="InterPro" id="IPR006260">
    <property type="entry name" value="TonB/TolA_C"/>
</dbReference>
<evidence type="ECO:0000256" key="2">
    <source>
        <dbReference type="ARBA" id="ARBA00006555"/>
    </source>
</evidence>
<keyword evidence="10" id="KW-0735">Signal-anchor</keyword>
<keyword evidence="7 10" id="KW-0653">Protein transport</keyword>
<feature type="transmembrane region" description="Helical" evidence="10">
    <location>
        <begin position="20"/>
        <end position="38"/>
    </location>
</feature>
<evidence type="ECO:0000256" key="5">
    <source>
        <dbReference type="ARBA" id="ARBA00022519"/>
    </source>
</evidence>
<dbReference type="NCBIfam" id="TIGR01352">
    <property type="entry name" value="tonB_Cterm"/>
    <property type="match status" value="1"/>
</dbReference>
<evidence type="ECO:0000256" key="1">
    <source>
        <dbReference type="ARBA" id="ARBA00004383"/>
    </source>
</evidence>
<dbReference type="PRINTS" id="PR01374">
    <property type="entry name" value="TONBPROTEIN"/>
</dbReference>